<dbReference type="Gene3D" id="3.10.580.10">
    <property type="entry name" value="CBS-domain"/>
    <property type="match status" value="1"/>
</dbReference>
<accession>A0A858QBU7</accession>
<evidence type="ECO:0000256" key="2">
    <source>
        <dbReference type="PROSITE-ProRule" id="PRU00703"/>
    </source>
</evidence>
<dbReference type="RefSeq" id="WP_169604442.1">
    <property type="nucleotide sequence ID" value="NZ_CP046565.1"/>
</dbReference>
<dbReference type="SUPFAM" id="SSF54631">
    <property type="entry name" value="CBS-domain pair"/>
    <property type="match status" value="1"/>
</dbReference>
<dbReference type="PANTHER" id="PTHR43080:SF2">
    <property type="entry name" value="CBS DOMAIN-CONTAINING PROTEIN"/>
    <property type="match status" value="1"/>
</dbReference>
<dbReference type="AlphaFoldDB" id="A0A858QBU7"/>
<evidence type="ECO:0000313" key="4">
    <source>
        <dbReference type="EMBL" id="QJD31175.1"/>
    </source>
</evidence>
<gene>
    <name evidence="4" type="ORF">GNH96_15315</name>
</gene>
<feature type="domain" description="CBS" evidence="3">
    <location>
        <begin position="76"/>
        <end position="133"/>
    </location>
</feature>
<organism evidence="4 5">
    <name type="scientific">Methylococcus geothermalis</name>
    <dbReference type="NCBI Taxonomy" id="2681310"/>
    <lineage>
        <taxon>Bacteria</taxon>
        <taxon>Pseudomonadati</taxon>
        <taxon>Pseudomonadota</taxon>
        <taxon>Gammaproteobacteria</taxon>
        <taxon>Methylococcales</taxon>
        <taxon>Methylococcaceae</taxon>
        <taxon>Methylococcus</taxon>
    </lineage>
</organism>
<dbReference type="Proteomes" id="UP000503004">
    <property type="component" value="Chromosome"/>
</dbReference>
<sequence length="150" mass="16450">MSIGQFCIRDTVIVGKGDTIVEAAKVMRQHHVGSVVVVEESEHGCKPVGILTDRDLVVEILAKEVAPEAVTVGDVMSFELVTAREQDGLWETLQRMRVNGVRRIPVVDDRGVLVGIVSADDYLEILSTELGELAKLLGREKGREERTRGS</sequence>
<dbReference type="PANTHER" id="PTHR43080">
    <property type="entry name" value="CBS DOMAIN-CONTAINING PROTEIN CBSX3, MITOCHONDRIAL"/>
    <property type="match status" value="1"/>
</dbReference>
<evidence type="ECO:0000259" key="3">
    <source>
        <dbReference type="PROSITE" id="PS51371"/>
    </source>
</evidence>
<dbReference type="EMBL" id="CP046565">
    <property type="protein sequence ID" value="QJD31175.1"/>
    <property type="molecule type" value="Genomic_DNA"/>
</dbReference>
<evidence type="ECO:0000313" key="5">
    <source>
        <dbReference type="Proteomes" id="UP000503004"/>
    </source>
</evidence>
<name>A0A858QBU7_9GAMM</name>
<dbReference type="InterPro" id="IPR051257">
    <property type="entry name" value="Diverse_CBS-Domain"/>
</dbReference>
<protein>
    <submittedName>
        <fullName evidence="4">CBS domain-containing protein</fullName>
    </submittedName>
</protein>
<feature type="domain" description="CBS" evidence="3">
    <location>
        <begin position="7"/>
        <end position="68"/>
    </location>
</feature>
<keyword evidence="1 2" id="KW-0129">CBS domain</keyword>
<dbReference type="CDD" id="cd17775">
    <property type="entry name" value="CBS_pair_bact_arch"/>
    <property type="match status" value="1"/>
</dbReference>
<reference evidence="5" key="1">
    <citation type="submission" date="2019-12" db="EMBL/GenBank/DDBJ databases">
        <authorList>
            <person name="Awala S.I."/>
            <person name="Rhee S.K."/>
        </authorList>
    </citation>
    <scope>NUCLEOTIDE SEQUENCE [LARGE SCALE GENOMIC DNA]</scope>
    <source>
        <strain evidence="5">IM1</strain>
    </source>
</reference>
<dbReference type="SMART" id="SM00116">
    <property type="entry name" value="CBS"/>
    <property type="match status" value="2"/>
</dbReference>
<evidence type="ECO:0000256" key="1">
    <source>
        <dbReference type="ARBA" id="ARBA00023122"/>
    </source>
</evidence>
<dbReference type="InterPro" id="IPR000644">
    <property type="entry name" value="CBS_dom"/>
</dbReference>
<keyword evidence="5" id="KW-1185">Reference proteome</keyword>
<dbReference type="InterPro" id="IPR046342">
    <property type="entry name" value="CBS_dom_sf"/>
</dbReference>
<proteinExistence type="predicted"/>
<dbReference type="Pfam" id="PF00571">
    <property type="entry name" value="CBS"/>
    <property type="match status" value="2"/>
</dbReference>
<dbReference type="KEGG" id="metu:GNH96_15315"/>
<dbReference type="PROSITE" id="PS51371">
    <property type="entry name" value="CBS"/>
    <property type="match status" value="2"/>
</dbReference>